<dbReference type="Pfam" id="PF00059">
    <property type="entry name" value="Lectin_C"/>
    <property type="match status" value="1"/>
</dbReference>
<dbReference type="InterPro" id="IPR002035">
    <property type="entry name" value="VWF_A"/>
</dbReference>
<dbReference type="PROSITE" id="PS50234">
    <property type="entry name" value="VWFA"/>
    <property type="match status" value="1"/>
</dbReference>
<dbReference type="PANTHER" id="PTHR31024">
    <property type="entry name" value="C-TYPE LECTIN"/>
    <property type="match status" value="1"/>
</dbReference>
<dbReference type="Gene3D" id="3.40.50.410">
    <property type="entry name" value="von Willebrand factor, type A domain"/>
    <property type="match status" value="1"/>
</dbReference>
<dbReference type="SUPFAM" id="SSF53300">
    <property type="entry name" value="vWA-like"/>
    <property type="match status" value="1"/>
</dbReference>
<feature type="region of interest" description="Disordered" evidence="1">
    <location>
        <begin position="18"/>
        <end position="42"/>
    </location>
</feature>
<dbReference type="Gene3D" id="3.10.100.10">
    <property type="entry name" value="Mannose-Binding Protein A, subunit A"/>
    <property type="match status" value="1"/>
</dbReference>
<dbReference type="PANTHER" id="PTHR31024:SF3">
    <property type="entry name" value="C-TYPE LECTIN-RELATED"/>
    <property type="match status" value="1"/>
</dbReference>
<dbReference type="SMART" id="SM00327">
    <property type="entry name" value="VWA"/>
    <property type="match status" value="1"/>
</dbReference>
<dbReference type="InterPro" id="IPR016186">
    <property type="entry name" value="C-type_lectin-like/link_sf"/>
</dbReference>
<dbReference type="InterPro" id="IPR016187">
    <property type="entry name" value="CTDL_fold"/>
</dbReference>
<organism evidence="4 5">
    <name type="scientific">Ascaris lumbricoides</name>
    <name type="common">Giant roundworm</name>
    <dbReference type="NCBI Taxonomy" id="6252"/>
    <lineage>
        <taxon>Eukaryota</taxon>
        <taxon>Metazoa</taxon>
        <taxon>Ecdysozoa</taxon>
        <taxon>Nematoda</taxon>
        <taxon>Chromadorea</taxon>
        <taxon>Rhabditida</taxon>
        <taxon>Spirurina</taxon>
        <taxon>Ascaridomorpha</taxon>
        <taxon>Ascaridoidea</taxon>
        <taxon>Ascarididae</taxon>
        <taxon>Ascaris</taxon>
    </lineage>
</organism>
<feature type="chain" id="PRO_5012972213" evidence="2">
    <location>
        <begin position="16"/>
        <end position="378"/>
    </location>
</feature>
<dbReference type="Proteomes" id="UP000036681">
    <property type="component" value="Unplaced"/>
</dbReference>
<name>A0A0M3IBF4_ASCLU</name>
<reference evidence="5" key="1">
    <citation type="submission" date="2017-02" db="UniProtKB">
        <authorList>
            <consortium name="WormBaseParasite"/>
        </authorList>
    </citation>
    <scope>IDENTIFICATION</scope>
</reference>
<dbReference type="AlphaFoldDB" id="A0A0M3IBF4"/>
<evidence type="ECO:0000256" key="2">
    <source>
        <dbReference type="SAM" id="SignalP"/>
    </source>
</evidence>
<keyword evidence="2" id="KW-0732">Signal</keyword>
<dbReference type="WBParaSite" id="ALUE_0001504401-mRNA-1">
    <property type="protein sequence ID" value="ALUE_0001504401-mRNA-1"/>
    <property type="gene ID" value="ALUE_0001504401"/>
</dbReference>
<evidence type="ECO:0000259" key="3">
    <source>
        <dbReference type="PROSITE" id="PS50234"/>
    </source>
</evidence>
<feature type="compositionally biased region" description="Basic and acidic residues" evidence="1">
    <location>
        <begin position="29"/>
        <end position="42"/>
    </location>
</feature>
<sequence length="378" mass="42855">MKCTLLLLLVVLVNADGDESSCGSSSEETEAKKKTDQKEDKKDVIEVVDTGSPSEVTEQEVGPTHRACACDINNVWIDMVFVFDTSRAVSQQDFIAASNLLRFFFNRMAINQKLGQHARVALIFGAEKAYVAANLTTFKTKEEAVQRIKQLMGDRKRLPVGNGLQFNIGLALTEAKKILNRESRINRPAMVTLFSATEVTCHRYYSSRQSRIRRIEVEDPCRIAAHITGENNILATIALKFGNLQRFPKIEIATPCFNITNSINLPGDLLQKICDANCFCPPPYVQYKNDEKCTRYSECLYLHGVALPYKLAVSTCADSEATLVDIFDEDKDQFIKRMHEYGEHTPYWIGLEERNGQKFWATGRKAIQFFFHKEKLEL</sequence>
<feature type="signal peptide" evidence="2">
    <location>
        <begin position="1"/>
        <end position="15"/>
    </location>
</feature>
<keyword evidence="4" id="KW-1185">Reference proteome</keyword>
<protein>
    <submittedName>
        <fullName evidence="5">VWFA domain-containing protein</fullName>
    </submittedName>
</protein>
<feature type="domain" description="VWFA" evidence="3">
    <location>
        <begin position="78"/>
        <end position="273"/>
    </location>
</feature>
<evidence type="ECO:0000313" key="4">
    <source>
        <dbReference type="Proteomes" id="UP000036681"/>
    </source>
</evidence>
<dbReference type="InterPro" id="IPR001304">
    <property type="entry name" value="C-type_lectin-like"/>
</dbReference>
<dbReference type="Pfam" id="PF00092">
    <property type="entry name" value="VWA"/>
    <property type="match status" value="1"/>
</dbReference>
<accession>A0A0M3IBF4</accession>
<evidence type="ECO:0000256" key="1">
    <source>
        <dbReference type="SAM" id="MobiDB-lite"/>
    </source>
</evidence>
<dbReference type="SUPFAM" id="SSF56436">
    <property type="entry name" value="C-type lectin-like"/>
    <property type="match status" value="1"/>
</dbReference>
<proteinExistence type="predicted"/>
<evidence type="ECO:0000313" key="5">
    <source>
        <dbReference type="WBParaSite" id="ALUE_0001504401-mRNA-1"/>
    </source>
</evidence>
<dbReference type="InterPro" id="IPR036465">
    <property type="entry name" value="vWFA_dom_sf"/>
</dbReference>
<dbReference type="CDD" id="cd00037">
    <property type="entry name" value="CLECT"/>
    <property type="match status" value="1"/>
</dbReference>